<feature type="transmembrane region" description="Helical" evidence="2">
    <location>
        <begin position="264"/>
        <end position="283"/>
    </location>
</feature>
<dbReference type="RefSeq" id="WP_377542154.1">
    <property type="nucleotide sequence ID" value="NZ_JBHSBN010000002.1"/>
</dbReference>
<dbReference type="EMBL" id="JBHSBN010000002">
    <property type="protein sequence ID" value="MFC4105154.1"/>
    <property type="molecule type" value="Genomic_DNA"/>
</dbReference>
<feature type="transmembrane region" description="Helical" evidence="2">
    <location>
        <begin position="352"/>
        <end position="368"/>
    </location>
</feature>
<accession>A0ABV8KGI1</accession>
<feature type="transmembrane region" description="Helical" evidence="2">
    <location>
        <begin position="388"/>
        <end position="405"/>
    </location>
</feature>
<feature type="transmembrane region" description="Helical" evidence="2">
    <location>
        <begin position="140"/>
        <end position="160"/>
    </location>
</feature>
<evidence type="ECO:0000256" key="2">
    <source>
        <dbReference type="SAM" id="Phobius"/>
    </source>
</evidence>
<proteinExistence type="predicted"/>
<dbReference type="Proteomes" id="UP001595868">
    <property type="component" value="Unassembled WGS sequence"/>
</dbReference>
<feature type="transmembrane region" description="Helical" evidence="2">
    <location>
        <begin position="230"/>
        <end position="252"/>
    </location>
</feature>
<dbReference type="InterPro" id="IPR018580">
    <property type="entry name" value="Uncharacterised_YfhO"/>
</dbReference>
<evidence type="ECO:0000313" key="4">
    <source>
        <dbReference type="Proteomes" id="UP001595868"/>
    </source>
</evidence>
<keyword evidence="2" id="KW-0472">Membrane</keyword>
<feature type="transmembrane region" description="Helical" evidence="2">
    <location>
        <begin position="436"/>
        <end position="453"/>
    </location>
</feature>
<feature type="transmembrane region" description="Helical" evidence="2">
    <location>
        <begin position="321"/>
        <end position="340"/>
    </location>
</feature>
<dbReference type="Pfam" id="PF09586">
    <property type="entry name" value="YfhO"/>
    <property type="match status" value="2"/>
</dbReference>
<feature type="region of interest" description="Disordered" evidence="1">
    <location>
        <begin position="1"/>
        <end position="29"/>
    </location>
</feature>
<evidence type="ECO:0000313" key="3">
    <source>
        <dbReference type="EMBL" id="MFC4105154.1"/>
    </source>
</evidence>
<reference evidence="4" key="1">
    <citation type="journal article" date="2019" name="Int. J. Syst. Evol. Microbiol.">
        <title>The Global Catalogue of Microorganisms (GCM) 10K type strain sequencing project: providing services to taxonomists for standard genome sequencing and annotation.</title>
        <authorList>
            <consortium name="The Broad Institute Genomics Platform"/>
            <consortium name="The Broad Institute Genome Sequencing Center for Infectious Disease"/>
            <person name="Wu L."/>
            <person name="Ma J."/>
        </authorList>
    </citation>
    <scope>NUCLEOTIDE SEQUENCE [LARGE SCALE GENOMIC DNA]</scope>
    <source>
        <strain evidence="4">2902at01</strain>
    </source>
</reference>
<sequence length="861" mass="91486">MTAGPAVRTDGRTTHGAEPATPTDAAPAVAAPAEPVRGWRRWAPYPLAALVVAVAFCVSGNYRRTVPFGPLTRSTNDLGDQSVPIHGYLRDLLLGHAEGGLLVNWRSGWGVSFLPDLYTYATSPFSLLVLLFPRDRMDDALFVVILLKMMVAAIAMVAFLRSTGRGRWWLLGLFGAGYGLCGWAVDDAAYVPQWLDGLILFPLLCLVGRWRRDNRRFLLGVLVAGYGWLANFYTAYMATIAAGLVLLCGLLIERTTWRDRALALSRFAGTVLCGIVAVLPLLLPTYLAAKQAAGSTVVNQPFTPIPWVDFLSRLLPATEGVGFSASIYVGTLGLVLVATLPWHRGVPARARIGWLVLVVALVASFRWTPTVTAWHLFDEPQGSSYREAFVLCGVLLIAGWQAVAAGLPRWPALAGGAGVVAALAAGTYGGKFVHPRAWLVLAASLLVVVAVLLGTRALAGGAGRWRTAVGAALALLVVFTSTAEQTVTAIVTDQRRDVIWYKIPTWGPAHDQRRAAVAQAADFPRHRTDPGAPMLSRNDPMLLGGEGTGYYSSLIPGSTYQTLKAFGFGVQNRVVLPNASPVLDALFAVGARVLPAKGRATVRRQPAPPLVTVHADVWAEPGTGGSPLVRQQAALGHDVYTFPAGTLTLGGRTERLPADQPRDLPADTDVTLTVACRPGQPVYAATPELWGVFSTGPAAVRAEGGTALLGTAGRDGRLTSTLRLRRAGTLPARWAGCLDEGRLAAAVDDLTRTGARSVRVDGNRLDADLPPGTAGMAVLSTTLSDGWRCSTDGRHWSTPQSWAGLIAVPVTPGTDRISCAFEPPGLRAGLAATGAVLLLVVVALTGRYLFRRRRNQPAGPD</sequence>
<protein>
    <submittedName>
        <fullName evidence="3">YfhO family protein</fullName>
    </submittedName>
</protein>
<dbReference type="PANTHER" id="PTHR38454">
    <property type="entry name" value="INTEGRAL MEMBRANE PROTEIN-RELATED"/>
    <property type="match status" value="1"/>
</dbReference>
<feature type="transmembrane region" description="Helical" evidence="2">
    <location>
        <begin position="166"/>
        <end position="185"/>
    </location>
</feature>
<name>A0ABV8KGI1_9ACTN</name>
<comment type="caution">
    <text evidence="3">The sequence shown here is derived from an EMBL/GenBank/DDBJ whole genome shotgun (WGS) entry which is preliminary data.</text>
</comment>
<evidence type="ECO:0000256" key="1">
    <source>
        <dbReference type="SAM" id="MobiDB-lite"/>
    </source>
</evidence>
<feature type="compositionally biased region" description="Low complexity" evidence="1">
    <location>
        <begin position="17"/>
        <end position="29"/>
    </location>
</feature>
<organism evidence="3 4">
    <name type="scientific">Micromonospora zhanjiangensis</name>
    <dbReference type="NCBI Taxonomy" id="1522057"/>
    <lineage>
        <taxon>Bacteria</taxon>
        <taxon>Bacillati</taxon>
        <taxon>Actinomycetota</taxon>
        <taxon>Actinomycetes</taxon>
        <taxon>Micromonosporales</taxon>
        <taxon>Micromonosporaceae</taxon>
        <taxon>Micromonospora</taxon>
    </lineage>
</organism>
<feature type="transmembrane region" description="Helical" evidence="2">
    <location>
        <begin position="412"/>
        <end position="430"/>
    </location>
</feature>
<feature type="transmembrane region" description="Helical" evidence="2">
    <location>
        <begin position="828"/>
        <end position="850"/>
    </location>
</feature>
<dbReference type="PANTHER" id="PTHR38454:SF1">
    <property type="entry name" value="INTEGRAL MEMBRANE PROTEIN"/>
    <property type="match status" value="1"/>
</dbReference>
<keyword evidence="4" id="KW-1185">Reference proteome</keyword>
<gene>
    <name evidence="3" type="ORF">ACFOX0_04260</name>
</gene>
<keyword evidence="2" id="KW-1133">Transmembrane helix</keyword>
<keyword evidence="2" id="KW-0812">Transmembrane</keyword>
<feature type="transmembrane region" description="Helical" evidence="2">
    <location>
        <begin position="465"/>
        <end position="483"/>
    </location>
</feature>